<dbReference type="SMART" id="SM00448">
    <property type="entry name" value="REC"/>
    <property type="match status" value="1"/>
</dbReference>
<evidence type="ECO:0000256" key="1">
    <source>
        <dbReference type="ARBA" id="ARBA00023125"/>
    </source>
</evidence>
<dbReference type="InterPro" id="IPR039420">
    <property type="entry name" value="WalR-like"/>
</dbReference>
<dbReference type="Proteomes" id="UP000523079">
    <property type="component" value="Unassembled WGS sequence"/>
</dbReference>
<dbReference type="GO" id="GO:0003677">
    <property type="term" value="F:DNA binding"/>
    <property type="evidence" value="ECO:0007669"/>
    <property type="project" value="UniProtKB-KW"/>
</dbReference>
<proteinExistence type="predicted"/>
<gene>
    <name evidence="4" type="ORF">FHX74_003440</name>
</gene>
<dbReference type="PANTHER" id="PTHR43214:SF43">
    <property type="entry name" value="TWO-COMPONENT RESPONSE REGULATOR"/>
    <property type="match status" value="1"/>
</dbReference>
<evidence type="ECO:0000256" key="2">
    <source>
        <dbReference type="PROSITE-ProRule" id="PRU00169"/>
    </source>
</evidence>
<keyword evidence="5" id="KW-1185">Reference proteome</keyword>
<reference evidence="4 5" key="1">
    <citation type="submission" date="2020-07" db="EMBL/GenBank/DDBJ databases">
        <title>Sequencing the genomes of 1000 actinobacteria strains.</title>
        <authorList>
            <person name="Klenk H.-P."/>
        </authorList>
    </citation>
    <scope>NUCLEOTIDE SEQUENCE [LARGE SCALE GENOMIC DNA]</scope>
    <source>
        <strain evidence="4 5">DSM 100723</strain>
    </source>
</reference>
<name>A0A7W3IV23_9ACTN</name>
<dbReference type="InterPro" id="IPR011006">
    <property type="entry name" value="CheY-like_superfamily"/>
</dbReference>
<dbReference type="AlphaFoldDB" id="A0A7W3IV23"/>
<dbReference type="GO" id="GO:0000160">
    <property type="term" value="P:phosphorelay signal transduction system"/>
    <property type="evidence" value="ECO:0007669"/>
    <property type="project" value="InterPro"/>
</dbReference>
<accession>A0A7W3IV23</accession>
<dbReference type="RefSeq" id="WP_182561421.1">
    <property type="nucleotide sequence ID" value="NZ_JACGWT010000006.1"/>
</dbReference>
<dbReference type="GO" id="GO:0006355">
    <property type="term" value="P:regulation of DNA-templated transcription"/>
    <property type="evidence" value="ECO:0007669"/>
    <property type="project" value="InterPro"/>
</dbReference>
<comment type="caution">
    <text evidence="4">The sequence shown here is derived from an EMBL/GenBank/DDBJ whole genome shotgun (WGS) entry which is preliminary data.</text>
</comment>
<dbReference type="Gene3D" id="3.40.50.2300">
    <property type="match status" value="1"/>
</dbReference>
<feature type="modified residue" description="4-aspartylphosphate" evidence="2">
    <location>
        <position position="60"/>
    </location>
</feature>
<dbReference type="SUPFAM" id="SSF52172">
    <property type="entry name" value="CheY-like"/>
    <property type="match status" value="1"/>
</dbReference>
<dbReference type="EMBL" id="JACGWT010000006">
    <property type="protein sequence ID" value="MBA8795799.1"/>
    <property type="molecule type" value="Genomic_DNA"/>
</dbReference>
<evidence type="ECO:0000259" key="3">
    <source>
        <dbReference type="PROSITE" id="PS50110"/>
    </source>
</evidence>
<dbReference type="PROSITE" id="PS50110">
    <property type="entry name" value="RESPONSE_REGULATORY"/>
    <property type="match status" value="1"/>
</dbReference>
<feature type="domain" description="Response regulatory" evidence="3">
    <location>
        <begin position="10"/>
        <end position="124"/>
    </location>
</feature>
<dbReference type="InterPro" id="IPR001789">
    <property type="entry name" value="Sig_transdc_resp-reg_receiver"/>
</dbReference>
<dbReference type="SUPFAM" id="SSF46894">
    <property type="entry name" value="C-terminal effector domain of the bipartite response regulators"/>
    <property type="match status" value="1"/>
</dbReference>
<organism evidence="4 5">
    <name type="scientific">Microlunatus kandeliicorticis</name>
    <dbReference type="NCBI Taxonomy" id="1759536"/>
    <lineage>
        <taxon>Bacteria</taxon>
        <taxon>Bacillati</taxon>
        <taxon>Actinomycetota</taxon>
        <taxon>Actinomycetes</taxon>
        <taxon>Propionibacteriales</taxon>
        <taxon>Propionibacteriaceae</taxon>
        <taxon>Microlunatus</taxon>
    </lineage>
</organism>
<dbReference type="PANTHER" id="PTHR43214">
    <property type="entry name" value="TWO-COMPONENT RESPONSE REGULATOR"/>
    <property type="match status" value="1"/>
</dbReference>
<evidence type="ECO:0000313" key="4">
    <source>
        <dbReference type="EMBL" id="MBA8795799.1"/>
    </source>
</evidence>
<keyword evidence="1 4" id="KW-0238">DNA-binding</keyword>
<sequence>MSRSAGDRVRLGVVDDHDVVLVGVGAIARANPGVIAEFIPAGSVDELLADPAVPDVVLLDVNLADGTDVADSVRRLVERDLVVVLYTSDVRPVPIRRGIRAGARGVALKSDPADTLIDTVLDARAGDFAVSSELAHVLATDETLCARLAPRELEALRLLATGIPKKQLGRWMQPPVEVTTVNTYFNRIAQRYAELGRNVGNVYQALREAEADGHLDR</sequence>
<dbReference type="InterPro" id="IPR016032">
    <property type="entry name" value="Sig_transdc_resp-reg_C-effctor"/>
</dbReference>
<protein>
    <submittedName>
        <fullName evidence="4">DNA-binding NarL/FixJ family response regulator</fullName>
    </submittedName>
</protein>
<keyword evidence="2" id="KW-0597">Phosphoprotein</keyword>
<evidence type="ECO:0000313" key="5">
    <source>
        <dbReference type="Proteomes" id="UP000523079"/>
    </source>
</evidence>